<protein>
    <submittedName>
        <fullName evidence="1">Uncharacterized protein</fullName>
    </submittedName>
</protein>
<dbReference type="GeneID" id="42782683"/>
<proteinExistence type="predicted"/>
<dbReference type="RefSeq" id="WP_126849742.1">
    <property type="nucleotide sequence ID" value="NZ_CP051667.1"/>
</dbReference>
<reference evidence="1 2" key="1">
    <citation type="submission" date="2023-05" db="EMBL/GenBank/DDBJ databases">
        <title>Metabolic capabilities are highly conserved among human nasal-associated Corynebacterium species in pangenomic analyses.</title>
        <authorList>
            <person name="Tran T.H."/>
            <person name="Roberts A.Q."/>
            <person name="Escapa I.F."/>
            <person name="Gao W."/>
            <person name="Conlan S."/>
            <person name="Kong H."/>
            <person name="Segre J.A."/>
            <person name="Kelly M.S."/>
            <person name="Lemon K.P."/>
        </authorList>
    </citation>
    <scope>NUCLEOTIDE SEQUENCE [LARGE SCALE GENOMIC DNA]</scope>
    <source>
        <strain evidence="1 2">KPL3772</strain>
    </source>
</reference>
<dbReference type="Proteomes" id="UP001239759">
    <property type="component" value="Unassembled WGS sequence"/>
</dbReference>
<evidence type="ECO:0000313" key="2">
    <source>
        <dbReference type="Proteomes" id="UP001239759"/>
    </source>
</evidence>
<name>A0ABT7FUN3_9CORY</name>
<comment type="caution">
    <text evidence="1">The sequence shown here is derived from an EMBL/GenBank/DDBJ whole genome shotgun (WGS) entry which is preliminary data.</text>
</comment>
<organism evidence="1 2">
    <name type="scientific">Corynebacterium pseudodiphtheriticum</name>
    <dbReference type="NCBI Taxonomy" id="37637"/>
    <lineage>
        <taxon>Bacteria</taxon>
        <taxon>Bacillati</taxon>
        <taxon>Actinomycetota</taxon>
        <taxon>Actinomycetes</taxon>
        <taxon>Mycobacteriales</taxon>
        <taxon>Corynebacteriaceae</taxon>
        <taxon>Corynebacterium</taxon>
    </lineage>
</organism>
<keyword evidence="2" id="KW-1185">Reference proteome</keyword>
<sequence>MAEVRQYSRRLSQVVNDTDLLRTLKVILPDGTLSVSGLYGLGFFPQAAEPALRVTAAVRMPEGFGGPRNRNIETFEGAVPDLLEDAVA</sequence>
<accession>A0ABT7FUN3</accession>
<gene>
    <name evidence="1" type="ORF">QPX23_02990</name>
</gene>
<dbReference type="EMBL" id="JASNUQ010000003">
    <property type="protein sequence ID" value="MDK4289701.1"/>
    <property type="molecule type" value="Genomic_DNA"/>
</dbReference>
<evidence type="ECO:0000313" key="1">
    <source>
        <dbReference type="EMBL" id="MDK4289701.1"/>
    </source>
</evidence>